<feature type="region of interest" description="Disordered" evidence="1">
    <location>
        <begin position="235"/>
        <end position="258"/>
    </location>
</feature>
<dbReference type="Proteomes" id="UP001626550">
    <property type="component" value="Unassembled WGS sequence"/>
</dbReference>
<dbReference type="AlphaFoldDB" id="A0ABD2QGJ7"/>
<dbReference type="PANTHER" id="PTHR16166">
    <property type="entry name" value="VACUOLAR PROTEIN SORTING-ASSOCIATED PROTEIN VPS13"/>
    <property type="match status" value="1"/>
</dbReference>
<dbReference type="PANTHER" id="PTHR16166:SF141">
    <property type="entry name" value="INTERMEMBRANE LIPID TRANSFER PROTEIN VPS13D"/>
    <property type="match status" value="1"/>
</dbReference>
<evidence type="ECO:0000313" key="2">
    <source>
        <dbReference type="EMBL" id="KAL3318447.1"/>
    </source>
</evidence>
<organism evidence="2 3">
    <name type="scientific">Cichlidogyrus casuarinus</name>
    <dbReference type="NCBI Taxonomy" id="1844966"/>
    <lineage>
        <taxon>Eukaryota</taxon>
        <taxon>Metazoa</taxon>
        <taxon>Spiralia</taxon>
        <taxon>Lophotrochozoa</taxon>
        <taxon>Platyhelminthes</taxon>
        <taxon>Monogenea</taxon>
        <taxon>Monopisthocotylea</taxon>
        <taxon>Dactylogyridea</taxon>
        <taxon>Ancyrocephalidae</taxon>
        <taxon>Cichlidogyrus</taxon>
    </lineage>
</organism>
<dbReference type="InterPro" id="IPR026847">
    <property type="entry name" value="VPS13"/>
</dbReference>
<keyword evidence="3" id="KW-1185">Reference proteome</keyword>
<evidence type="ECO:0000313" key="3">
    <source>
        <dbReference type="Proteomes" id="UP001626550"/>
    </source>
</evidence>
<protein>
    <recommendedName>
        <fullName evidence="4">Vacuolar protein sorting-associated protein 13 DH-like domain-containing protein</fullName>
    </recommendedName>
</protein>
<sequence>MNDLTMGISGLVEGDFSGLIRNVAHGVGDSTAKVAGSFSQLVSAIGLDENHQEKRAEILRKAYLSDNVNVSAASQKGSGAKESLDDFQITCSGFQQKKNMQLATNSRMTDISSAAPFTAGLKGLVHGFYGGITSLASQTYYGAREDSMKGFFMGAGRGILGTVTKPVGGMLDLVSGVMFSVREFARSSNPGRPRKRRPRRSGLALQSPMPAYRLFDAVAQLQLFRLLSSGMSKPNIVGPKQMEQDQEDSSTSSDELEDVVQRRKSNYLNLAGRLGKTSSKTRPISRILSLTTGFDESQESATENVSSSEVALAALGFSDTESTLILLPCQSSGIVAVITDRSLWCIRDFSISFEQYSFSPLLNDHCEVLFILAYPRLDGIHIAPVLDDATANSSTQSYYINFVGDAGTSTRVLRCDKFEWALNISRHVGEAHFRFMQAAMSLNRRRLFVNIYSDQLLNHPLAMIHAPPPCTHD</sequence>
<gene>
    <name evidence="2" type="ORF">Ciccas_002894</name>
</gene>
<evidence type="ECO:0008006" key="4">
    <source>
        <dbReference type="Google" id="ProtNLM"/>
    </source>
</evidence>
<reference evidence="2 3" key="1">
    <citation type="submission" date="2024-11" db="EMBL/GenBank/DDBJ databases">
        <title>Adaptive evolution of stress response genes in parasites aligns with host niche diversity.</title>
        <authorList>
            <person name="Hahn C."/>
            <person name="Resl P."/>
        </authorList>
    </citation>
    <scope>NUCLEOTIDE SEQUENCE [LARGE SCALE GENOMIC DNA]</scope>
    <source>
        <strain evidence="2">EGGRZ-B1_66</strain>
        <tissue evidence="2">Body</tissue>
    </source>
</reference>
<name>A0ABD2QGJ7_9PLAT</name>
<dbReference type="EMBL" id="JBJKFK010000243">
    <property type="protein sequence ID" value="KAL3318447.1"/>
    <property type="molecule type" value="Genomic_DNA"/>
</dbReference>
<feature type="compositionally biased region" description="Acidic residues" evidence="1">
    <location>
        <begin position="244"/>
        <end position="258"/>
    </location>
</feature>
<proteinExistence type="predicted"/>
<evidence type="ECO:0000256" key="1">
    <source>
        <dbReference type="SAM" id="MobiDB-lite"/>
    </source>
</evidence>
<comment type="caution">
    <text evidence="2">The sequence shown here is derived from an EMBL/GenBank/DDBJ whole genome shotgun (WGS) entry which is preliminary data.</text>
</comment>
<accession>A0ABD2QGJ7</accession>